<keyword evidence="3" id="KW-1185">Reference proteome</keyword>
<comment type="caution">
    <text evidence="2">The sequence shown here is derived from an EMBL/GenBank/DDBJ whole genome shotgun (WGS) entry which is preliminary data.</text>
</comment>
<feature type="chain" id="PRO_5032391134" description="Thioredoxin domain-containing protein" evidence="1">
    <location>
        <begin position="22"/>
        <end position="186"/>
    </location>
</feature>
<dbReference type="InterPro" id="IPR007849">
    <property type="entry name" value="ATP10"/>
</dbReference>
<name>A0A846MST8_9BACT</name>
<accession>A0A846MST8</accession>
<organism evidence="2 3">
    <name type="scientific">Thermonema lapsum</name>
    <dbReference type="NCBI Taxonomy" id="28195"/>
    <lineage>
        <taxon>Bacteria</taxon>
        <taxon>Pseudomonadati</taxon>
        <taxon>Bacteroidota</taxon>
        <taxon>Cytophagia</taxon>
        <taxon>Cytophagales</taxon>
        <taxon>Thermonemataceae</taxon>
        <taxon>Thermonema</taxon>
    </lineage>
</organism>
<dbReference type="EMBL" id="JAASRN010000003">
    <property type="protein sequence ID" value="NIK74499.1"/>
    <property type="molecule type" value="Genomic_DNA"/>
</dbReference>
<sequence>MKCQRFLVALLFSGISLSLFAQKDQPFPALEGRTAAGEVVRIPEDTRGKVSLLCLAYSQASEAELETWLLPAYKFFLEENHTVFESLYDETPLNLYFIPMVRAIVPDNQFEKFEQQFRNIDQSLRAHVLLYHGNITPYKRFLNMTDKSKPYFFVLDKNGRIVHITSGAYSQSKMDELRQIIERYSN</sequence>
<dbReference type="AlphaFoldDB" id="A0A846MST8"/>
<evidence type="ECO:0000313" key="3">
    <source>
        <dbReference type="Proteomes" id="UP000537126"/>
    </source>
</evidence>
<dbReference type="Pfam" id="PF05176">
    <property type="entry name" value="ATP-synt_10"/>
    <property type="match status" value="1"/>
</dbReference>
<keyword evidence="1" id="KW-0732">Signal</keyword>
<protein>
    <recommendedName>
        <fullName evidence="4">Thioredoxin domain-containing protein</fullName>
    </recommendedName>
</protein>
<reference evidence="2 3" key="1">
    <citation type="submission" date="2020-03" db="EMBL/GenBank/DDBJ databases">
        <title>Genomic Encyclopedia of Type Strains, Phase IV (KMG-IV): sequencing the most valuable type-strain genomes for metagenomic binning, comparative biology and taxonomic classification.</title>
        <authorList>
            <person name="Goeker M."/>
        </authorList>
    </citation>
    <scope>NUCLEOTIDE SEQUENCE [LARGE SCALE GENOMIC DNA]</scope>
    <source>
        <strain evidence="2 3">DSM 5718</strain>
    </source>
</reference>
<dbReference type="RefSeq" id="WP_166920327.1">
    <property type="nucleotide sequence ID" value="NZ_JAASRN010000003.1"/>
</dbReference>
<gene>
    <name evidence="2" type="ORF">FHS56_002024</name>
</gene>
<evidence type="ECO:0000313" key="2">
    <source>
        <dbReference type="EMBL" id="NIK74499.1"/>
    </source>
</evidence>
<dbReference type="Proteomes" id="UP000537126">
    <property type="component" value="Unassembled WGS sequence"/>
</dbReference>
<dbReference type="PANTHER" id="PTHR28106:SF1">
    <property type="entry name" value="MITOCHONDRIAL ATPASE COMPLEX SUBUNIT ATP10"/>
    <property type="match status" value="1"/>
</dbReference>
<proteinExistence type="predicted"/>
<evidence type="ECO:0000256" key="1">
    <source>
        <dbReference type="SAM" id="SignalP"/>
    </source>
</evidence>
<feature type="signal peptide" evidence="1">
    <location>
        <begin position="1"/>
        <end position="21"/>
    </location>
</feature>
<dbReference type="PANTHER" id="PTHR28106">
    <property type="entry name" value="MITOCHONDRIAL ATPASE COMPLEX SUBUNIT ATP10"/>
    <property type="match status" value="1"/>
</dbReference>
<evidence type="ECO:0008006" key="4">
    <source>
        <dbReference type="Google" id="ProtNLM"/>
    </source>
</evidence>